<evidence type="ECO:0000313" key="3">
    <source>
        <dbReference type="Proteomes" id="UP000005237"/>
    </source>
</evidence>
<proteinExistence type="predicted"/>
<dbReference type="Pfam" id="PF09607">
    <property type="entry name" value="BrkDBD"/>
    <property type="match status" value="1"/>
</dbReference>
<dbReference type="AlphaFoldDB" id="A0A8R1IWG0"/>
<name>A0A8R1IWG0_CAEJA</name>
<protein>
    <submittedName>
        <fullName evidence="2">BrkDBD domain-containing protein</fullName>
    </submittedName>
</protein>
<accession>A0A8R1IWG0</accession>
<feature type="domain" description="Brinker DNA-binding" evidence="1">
    <location>
        <begin position="12"/>
        <end position="56"/>
    </location>
</feature>
<evidence type="ECO:0000259" key="1">
    <source>
        <dbReference type="Pfam" id="PF09607"/>
    </source>
</evidence>
<reference evidence="3" key="1">
    <citation type="submission" date="2010-08" db="EMBL/GenBank/DDBJ databases">
        <authorList>
            <consortium name="Caenorhabditis japonica Sequencing Consortium"/>
            <person name="Wilson R.K."/>
        </authorList>
    </citation>
    <scope>NUCLEOTIDE SEQUENCE [LARGE SCALE GENOMIC DNA]</scope>
    <source>
        <strain evidence="3">DF5081</strain>
    </source>
</reference>
<evidence type="ECO:0000313" key="2">
    <source>
        <dbReference type="EnsemblMetazoa" id="CJA39502.1"/>
    </source>
</evidence>
<dbReference type="EnsemblMetazoa" id="CJA39502.1">
    <property type="protein sequence ID" value="CJA39502.1"/>
    <property type="gene ID" value="WBGene00215349"/>
</dbReference>
<sequence>MRSILKLLSEKRLNFTLDFKKVVVDYACKTHNCKSVEKYGVSSKNIQQWKDQKSKIEYEMFVNGSAEKRRLKGGGRHVVDKEIVNDLAEWIRELRQRKLRVTRSMIQS</sequence>
<keyword evidence="3" id="KW-1185">Reference proteome</keyword>
<dbReference type="InterPro" id="IPR018586">
    <property type="entry name" value="Brinker_DNA-bd"/>
</dbReference>
<dbReference type="Proteomes" id="UP000005237">
    <property type="component" value="Unassembled WGS sequence"/>
</dbReference>
<organism evidence="2 3">
    <name type="scientific">Caenorhabditis japonica</name>
    <dbReference type="NCBI Taxonomy" id="281687"/>
    <lineage>
        <taxon>Eukaryota</taxon>
        <taxon>Metazoa</taxon>
        <taxon>Ecdysozoa</taxon>
        <taxon>Nematoda</taxon>
        <taxon>Chromadorea</taxon>
        <taxon>Rhabditida</taxon>
        <taxon>Rhabditina</taxon>
        <taxon>Rhabditomorpha</taxon>
        <taxon>Rhabditoidea</taxon>
        <taxon>Rhabditidae</taxon>
        <taxon>Peloderinae</taxon>
        <taxon>Caenorhabditis</taxon>
    </lineage>
</organism>
<reference evidence="2" key="2">
    <citation type="submission" date="2022-06" db="UniProtKB">
        <authorList>
            <consortium name="EnsemblMetazoa"/>
        </authorList>
    </citation>
    <scope>IDENTIFICATION</scope>
    <source>
        <strain evidence="2">DF5081</strain>
    </source>
</reference>